<evidence type="ECO:0000256" key="2">
    <source>
        <dbReference type="SAM" id="MobiDB-lite"/>
    </source>
</evidence>
<gene>
    <name evidence="4" type="ordered locus">AXX17_At5g43790</name>
</gene>
<sequence length="347" mass="39733">MTQEDSSRGLTSVGRNDFTHRFADRYKDWSRTTGDDTKQEEDRLESDSELPGHDIYGFENEIKSLQHFLLDQKSYKVFKTLVVVGEYGVGKTALCQQIFNDDDVRSAYAPRIWVSMHSNDSKEGLDGKICVLKKILKGLGVEESMFESIHREVVEEVSNKQEAGEIDGETAKEKEISALLYALHLNMRWKKYLIVFDDVREIDNWDEKLDAKLNEGEKWGKYLSDGFPKGSGGRVIYTTRDENLAKNLVVQKHEIHRLWPLSDHQSVWKIYDAVVQDKKKESPRNDRKCIDELMNKSRGLPLAARLLAELDPVLFDDEKADQNGSKDGKTDSVDNPNSEESKTTQPL</sequence>
<protein>
    <recommendedName>
        <fullName evidence="3">NB-ARC domain-containing protein</fullName>
    </recommendedName>
</protein>
<feature type="region of interest" description="Disordered" evidence="2">
    <location>
        <begin position="317"/>
        <end position="347"/>
    </location>
</feature>
<organism evidence="4 5">
    <name type="scientific">Arabidopsis thaliana</name>
    <name type="common">Mouse-ear cress</name>
    <dbReference type="NCBI Taxonomy" id="3702"/>
    <lineage>
        <taxon>Eukaryota</taxon>
        <taxon>Viridiplantae</taxon>
        <taxon>Streptophyta</taxon>
        <taxon>Embryophyta</taxon>
        <taxon>Tracheophyta</taxon>
        <taxon>Spermatophyta</taxon>
        <taxon>Magnoliopsida</taxon>
        <taxon>eudicotyledons</taxon>
        <taxon>Gunneridae</taxon>
        <taxon>Pentapetalae</taxon>
        <taxon>rosids</taxon>
        <taxon>malvids</taxon>
        <taxon>Brassicales</taxon>
        <taxon>Brassicaceae</taxon>
        <taxon>Camelineae</taxon>
        <taxon>Arabidopsis</taxon>
    </lineage>
</organism>
<proteinExistence type="predicted"/>
<dbReference type="EMBL" id="LUHQ01000005">
    <property type="protein sequence ID" value="OAO90627.1"/>
    <property type="molecule type" value="Genomic_DNA"/>
</dbReference>
<name>A0A178UBT8_ARATH</name>
<keyword evidence="1" id="KW-0611">Plant defense</keyword>
<dbReference type="PANTHER" id="PTHR36766:SF70">
    <property type="entry name" value="DISEASE RESISTANCE PROTEIN RGA4"/>
    <property type="match status" value="1"/>
</dbReference>
<dbReference type="Proteomes" id="UP000078284">
    <property type="component" value="Chromosome 5"/>
</dbReference>
<reference evidence="5" key="1">
    <citation type="journal article" date="2016" name="Proc. Natl. Acad. Sci. U.S.A.">
        <title>Chromosome-level assembly of Arabidopsis thaliana Ler reveals the extent of translocation and inversion polymorphisms.</title>
        <authorList>
            <person name="Zapata L."/>
            <person name="Ding J."/>
            <person name="Willing E.M."/>
            <person name="Hartwig B."/>
            <person name="Bezdan D."/>
            <person name="Jiao W.B."/>
            <person name="Patel V."/>
            <person name="Velikkakam James G."/>
            <person name="Koornneef M."/>
            <person name="Ossowski S."/>
            <person name="Schneeberger K."/>
        </authorList>
    </citation>
    <scope>NUCLEOTIDE SEQUENCE [LARGE SCALE GENOMIC DNA]</scope>
    <source>
        <strain evidence="5">cv. Landsberg erecta</strain>
    </source>
</reference>
<dbReference type="PANTHER" id="PTHR36766">
    <property type="entry name" value="PLANT BROAD-SPECTRUM MILDEW RESISTANCE PROTEIN RPW8"/>
    <property type="match status" value="1"/>
</dbReference>
<evidence type="ECO:0000256" key="1">
    <source>
        <dbReference type="ARBA" id="ARBA00022821"/>
    </source>
</evidence>
<feature type="compositionally biased region" description="Basic and acidic residues" evidence="2">
    <location>
        <begin position="317"/>
        <end position="332"/>
    </location>
</feature>
<dbReference type="InterPro" id="IPR002182">
    <property type="entry name" value="NB-ARC"/>
</dbReference>
<dbReference type="ExpressionAtlas" id="A0A178UBT8">
    <property type="expression patterns" value="baseline and differential"/>
</dbReference>
<dbReference type="SUPFAM" id="SSF52540">
    <property type="entry name" value="P-loop containing nucleoside triphosphate hydrolases"/>
    <property type="match status" value="1"/>
</dbReference>
<feature type="compositionally biased region" description="Basic and acidic residues" evidence="2">
    <location>
        <begin position="30"/>
        <end position="41"/>
    </location>
</feature>
<dbReference type="GO" id="GO:0043531">
    <property type="term" value="F:ADP binding"/>
    <property type="evidence" value="ECO:0007669"/>
    <property type="project" value="InterPro"/>
</dbReference>
<comment type="caution">
    <text evidence="4">The sequence shown here is derived from an EMBL/GenBank/DDBJ whole genome shotgun (WGS) entry which is preliminary data.</text>
</comment>
<feature type="compositionally biased region" description="Polar residues" evidence="2">
    <location>
        <begin position="333"/>
        <end position="347"/>
    </location>
</feature>
<evidence type="ECO:0000313" key="5">
    <source>
        <dbReference type="Proteomes" id="UP000078284"/>
    </source>
</evidence>
<dbReference type="GO" id="GO:0006952">
    <property type="term" value="P:defense response"/>
    <property type="evidence" value="ECO:0007669"/>
    <property type="project" value="UniProtKB-KW"/>
</dbReference>
<evidence type="ECO:0000313" key="4">
    <source>
        <dbReference type="EMBL" id="OAO90627.1"/>
    </source>
</evidence>
<dbReference type="Gene3D" id="3.40.50.300">
    <property type="entry name" value="P-loop containing nucleotide triphosphate hydrolases"/>
    <property type="match status" value="1"/>
</dbReference>
<dbReference type="Pfam" id="PF00931">
    <property type="entry name" value="NB-ARC"/>
    <property type="match status" value="1"/>
</dbReference>
<feature type="region of interest" description="Disordered" evidence="2">
    <location>
        <begin position="30"/>
        <end position="52"/>
    </location>
</feature>
<feature type="domain" description="NB-ARC" evidence="3">
    <location>
        <begin position="59"/>
        <end position="280"/>
    </location>
</feature>
<dbReference type="InterPro" id="IPR027417">
    <property type="entry name" value="P-loop_NTPase"/>
</dbReference>
<evidence type="ECO:0000259" key="3">
    <source>
        <dbReference type="Pfam" id="PF00931"/>
    </source>
</evidence>
<dbReference type="AlphaFoldDB" id="A0A178UBT8"/>
<accession>A0A178UBT8</accession>